<protein>
    <submittedName>
        <fullName evidence="2">Uncharacterized protein</fullName>
    </submittedName>
</protein>
<dbReference type="EMBL" id="ADBJ01000008">
    <property type="protein sequence ID" value="EFA84734.1"/>
    <property type="molecule type" value="Genomic_DNA"/>
</dbReference>
<dbReference type="GeneID" id="31357254"/>
<dbReference type="InParanoid" id="D3B0B0"/>
<name>D3B0B0_HETP5</name>
<comment type="caution">
    <text evidence="2">The sequence shown here is derived from an EMBL/GenBank/DDBJ whole genome shotgun (WGS) entry which is preliminary data.</text>
</comment>
<sequence>MKDSDSSNNYIPWFINVNNSNNENNYSNSNSNSNKDDVNINNSVKNTVLSPTKKDGGGGNSGGGDISILSCYKYYQSVFDQLSQSIALWNGYDGNQATALNSVAVCVDRLQLIMNNENLQNRHLNTLQFSHFPAVNKQQQQQHRHGDGDGDDEQIINEMLMNKQQQPINQVIMNELKLRHCQRIEELMRSLLRYNESKRKIIEKMTSLAFEFRQHYNKYIETPILLDTKYTKQLDFNSGTPSDHPLSNLYQWIHYIIHSFKQEFLRKDELIKKINYTNQEELSKIIDDWDNQTLIDQQKVREYLSLANGAIKDD</sequence>
<dbReference type="OMA" id="WEYTEAN"/>
<feature type="region of interest" description="Disordered" evidence="1">
    <location>
        <begin position="22"/>
        <end position="41"/>
    </location>
</feature>
<dbReference type="Proteomes" id="UP000001396">
    <property type="component" value="Unassembled WGS sequence"/>
</dbReference>
<organism evidence="2 3">
    <name type="scientific">Heterostelium pallidum (strain ATCC 26659 / Pp 5 / PN500)</name>
    <name type="common">Cellular slime mold</name>
    <name type="synonym">Polysphondylium pallidum</name>
    <dbReference type="NCBI Taxonomy" id="670386"/>
    <lineage>
        <taxon>Eukaryota</taxon>
        <taxon>Amoebozoa</taxon>
        <taxon>Evosea</taxon>
        <taxon>Eumycetozoa</taxon>
        <taxon>Dictyostelia</taxon>
        <taxon>Acytosteliales</taxon>
        <taxon>Acytosteliaceae</taxon>
        <taxon>Heterostelium</taxon>
    </lineage>
</organism>
<evidence type="ECO:0000256" key="1">
    <source>
        <dbReference type="SAM" id="MobiDB-lite"/>
    </source>
</evidence>
<evidence type="ECO:0000313" key="3">
    <source>
        <dbReference type="Proteomes" id="UP000001396"/>
    </source>
</evidence>
<dbReference type="RefSeq" id="XP_020436846.1">
    <property type="nucleotide sequence ID" value="XM_020572729.1"/>
</dbReference>
<reference evidence="2 3" key="1">
    <citation type="journal article" date="2011" name="Genome Res.">
        <title>Phylogeny-wide analysis of social amoeba genomes highlights ancient origins for complex intercellular communication.</title>
        <authorList>
            <person name="Heidel A.J."/>
            <person name="Lawal H.M."/>
            <person name="Felder M."/>
            <person name="Schilde C."/>
            <person name="Helps N.R."/>
            <person name="Tunggal B."/>
            <person name="Rivero F."/>
            <person name="John U."/>
            <person name="Schleicher M."/>
            <person name="Eichinger L."/>
            <person name="Platzer M."/>
            <person name="Noegel A.A."/>
            <person name="Schaap P."/>
            <person name="Gloeckner G."/>
        </authorList>
    </citation>
    <scope>NUCLEOTIDE SEQUENCE [LARGE SCALE GENOMIC DNA]</scope>
    <source>
        <strain evidence="3">ATCC 26659 / Pp 5 / PN500</strain>
    </source>
</reference>
<gene>
    <name evidence="2" type="ORF">PPL_01726</name>
</gene>
<accession>D3B0B0</accession>
<evidence type="ECO:0000313" key="2">
    <source>
        <dbReference type="EMBL" id="EFA84734.1"/>
    </source>
</evidence>
<dbReference type="AlphaFoldDB" id="D3B0B0"/>
<proteinExistence type="predicted"/>
<keyword evidence="3" id="KW-1185">Reference proteome</keyword>
<dbReference type="FunCoup" id="D3B0B0">
    <property type="interactions" value="1"/>
</dbReference>